<keyword evidence="2" id="KW-1185">Reference proteome</keyword>
<dbReference type="Proteomes" id="UP001176806">
    <property type="component" value="Unassembled WGS sequence"/>
</dbReference>
<evidence type="ECO:0008006" key="3">
    <source>
        <dbReference type="Google" id="ProtNLM"/>
    </source>
</evidence>
<protein>
    <recommendedName>
        <fullName evidence="3">DUF4374 domain-containing protein</fullName>
    </recommendedName>
</protein>
<organism evidence="1 2">
    <name type="scientific">Flavivirga jejuensis</name>
    <dbReference type="NCBI Taxonomy" id="870487"/>
    <lineage>
        <taxon>Bacteria</taxon>
        <taxon>Pseudomonadati</taxon>
        <taxon>Bacteroidota</taxon>
        <taxon>Flavobacteriia</taxon>
        <taxon>Flavobacteriales</taxon>
        <taxon>Flavobacteriaceae</taxon>
        <taxon>Flavivirga</taxon>
    </lineage>
</organism>
<sequence>MKNRLFPLIAIATIIMSCGSDDDINTNGVIENEAYAMFIQTDAEANTGLLVPFSELPAGEIDVSAITNGIQINAIRTPGIGYGGAVYNSNNSAGNSGIQKFSLSDDNTFFDDGFIPTGAQYASGNMFGLISKTKGYYSNSDVSQTAMQIFNPETMQRTGEIDCSTEINAIKDELEDVVSTSFGGFVIERDGKVFTEVYFTNESGFQVIDKTYVAVFDTATDTLDKIIVWDDYILLGYGLKNTNYINFDEDNNLYLNGFIGNFTDPEGPNFRSLRINNNETDFDTTWDINAQRDFSNGENFALGGAIINNKMYVKMFENTIGNDFSGVAALDYYAYEIDLDTKQPTKINDIPVGYWVSVYGPSLFDDKPYFVVENDDEGKAYFYSYDTDSNTSEKEITIIGGSPTQIIKL</sequence>
<reference evidence="1" key="1">
    <citation type="submission" date="2023-07" db="EMBL/GenBank/DDBJ databases">
        <title>Two novel species in the genus Flavivirga.</title>
        <authorList>
            <person name="Kwon K."/>
        </authorList>
    </citation>
    <scope>NUCLEOTIDE SEQUENCE</scope>
    <source>
        <strain evidence="1">KACC 14158</strain>
    </source>
</reference>
<dbReference type="EMBL" id="JAUOEL010000007">
    <property type="protein sequence ID" value="MDO5976121.1"/>
    <property type="molecule type" value="Genomic_DNA"/>
</dbReference>
<gene>
    <name evidence="1" type="ORF">Q4Q40_18125</name>
</gene>
<evidence type="ECO:0000313" key="1">
    <source>
        <dbReference type="EMBL" id="MDO5976121.1"/>
    </source>
</evidence>
<accession>A0ABT8WTA4</accession>
<proteinExistence type="predicted"/>
<dbReference type="RefSeq" id="WP_303303383.1">
    <property type="nucleotide sequence ID" value="NZ_BAABDA010000004.1"/>
</dbReference>
<dbReference type="PROSITE" id="PS51257">
    <property type="entry name" value="PROKAR_LIPOPROTEIN"/>
    <property type="match status" value="1"/>
</dbReference>
<comment type="caution">
    <text evidence="1">The sequence shown here is derived from an EMBL/GenBank/DDBJ whole genome shotgun (WGS) entry which is preliminary data.</text>
</comment>
<name>A0ABT8WTA4_9FLAO</name>
<evidence type="ECO:0000313" key="2">
    <source>
        <dbReference type="Proteomes" id="UP001176806"/>
    </source>
</evidence>